<accession>A0A1A9LEV1</accession>
<comment type="caution">
    <text evidence="1">The sequence shown here is derived from an EMBL/GenBank/DDBJ whole genome shotgun (WGS) entry which is preliminary data.</text>
</comment>
<dbReference type="EMBL" id="LXIE01000010">
    <property type="protein sequence ID" value="OAD91800.1"/>
    <property type="molecule type" value="Genomic_DNA"/>
</dbReference>
<evidence type="ECO:0000313" key="2">
    <source>
        <dbReference type="Proteomes" id="UP000077552"/>
    </source>
</evidence>
<dbReference type="OrthoDB" id="5464673at2"/>
<evidence type="ECO:0000313" key="1">
    <source>
        <dbReference type="EMBL" id="OAD91800.1"/>
    </source>
</evidence>
<keyword evidence="2" id="KW-1185">Reference proteome</keyword>
<dbReference type="AlphaFoldDB" id="A0A1A9LEV1"/>
<dbReference type="Proteomes" id="UP000077552">
    <property type="component" value="Unassembled WGS sequence"/>
</dbReference>
<sequence>MKKNILLIYTFLFVSLLCSQNQVLDLGVDGKDLTDINFEDSVLVIKASEGGGAYSKEKNVEIKYINLPEQKILYSLDSEKDKRIIYYNQDGKIVISATDGFVGYGSNKDEIFIDGDGSEIGSVKDFNYDDIEWLPGTRKTFFTKSYLISVGPKKKGYKITQKNKGDEPAEWLLYKLNNTSLQETTIPIELPPVVGKEDEIGYMLMEVTDTGFYVQSKTFSPTDAKDDAYDSQNLIVKEYDFEGKLIDEKKFTITIDKNKYRFAKADLPQGTYQKMGNRSMVTLPTSAATGAVSIDAEGKNYYIQSVLFGKEGNEGTFLHVEKYSFSGEKQWEQTHKFVDKVVGMFAQETRIRPIITNEKIYFFPKDYTFKSSKKNEVFSMDVATGEIKAEKKYEVLKGTLKRTETWHKFAYGSIVENELSDNLLLDTETLIAFRVNDSVKTYIDSLSPEDETYLISHIARDGTIYMIQADYKSKKYKFMSF</sequence>
<gene>
    <name evidence="1" type="ORF">A7A78_11150</name>
</gene>
<organism evidence="1 2">
    <name type="scientific">Aequorivita soesokkakensis</name>
    <dbReference type="NCBI Taxonomy" id="1385699"/>
    <lineage>
        <taxon>Bacteria</taxon>
        <taxon>Pseudomonadati</taxon>
        <taxon>Bacteroidota</taxon>
        <taxon>Flavobacteriia</taxon>
        <taxon>Flavobacteriales</taxon>
        <taxon>Flavobacteriaceae</taxon>
        <taxon>Aequorivita</taxon>
    </lineage>
</organism>
<reference evidence="1 2" key="1">
    <citation type="submission" date="2016-05" db="EMBL/GenBank/DDBJ databases">
        <title>Genome sequencing of Vitellibacter soesokkakensis RSSK-12.</title>
        <authorList>
            <person name="Thevarajoo S."/>
            <person name="Selvaratnam C."/>
            <person name="Goh K.M."/>
            <person name="Chan K.-G."/>
            <person name="Chong C.S."/>
        </authorList>
    </citation>
    <scope>NUCLEOTIDE SEQUENCE [LARGE SCALE GENOMIC DNA]</scope>
    <source>
        <strain evidence="1 2">RSSK-12</strain>
    </source>
</reference>
<name>A0A1A9LEV1_9FLAO</name>
<protein>
    <submittedName>
        <fullName evidence="1">Uncharacterized protein</fullName>
    </submittedName>
</protein>
<proteinExistence type="predicted"/>
<dbReference type="RefSeq" id="WP_068761433.1">
    <property type="nucleotide sequence ID" value="NZ_LXIE01000010.1"/>
</dbReference>